<reference evidence="2" key="2">
    <citation type="journal article" date="2021" name="Microbiome">
        <title>Successional dynamics and alternative stable states in a saline activated sludge microbial community over 9 years.</title>
        <authorList>
            <person name="Wang Y."/>
            <person name="Ye J."/>
            <person name="Ju F."/>
            <person name="Liu L."/>
            <person name="Boyd J.A."/>
            <person name="Deng Y."/>
            <person name="Parks D.H."/>
            <person name="Jiang X."/>
            <person name="Yin X."/>
            <person name="Woodcroft B.J."/>
            <person name="Tyson G.W."/>
            <person name="Hugenholtz P."/>
            <person name="Polz M.F."/>
            <person name="Zhang T."/>
        </authorList>
    </citation>
    <scope>NUCLEOTIDE SEQUENCE</scope>
    <source>
        <strain evidence="2">HKST-UBA02</strain>
    </source>
</reference>
<dbReference type="EMBL" id="JAGQHS010000297">
    <property type="protein sequence ID" value="MCA9759256.1"/>
    <property type="molecule type" value="Genomic_DNA"/>
</dbReference>
<evidence type="ECO:0008006" key="4">
    <source>
        <dbReference type="Google" id="ProtNLM"/>
    </source>
</evidence>
<accession>A0A956NIL7</accession>
<feature type="signal peptide" evidence="1">
    <location>
        <begin position="1"/>
        <end position="28"/>
    </location>
</feature>
<dbReference type="AlphaFoldDB" id="A0A956NIL7"/>
<name>A0A956NIL7_UNCEI</name>
<organism evidence="2 3">
    <name type="scientific">Eiseniibacteriota bacterium</name>
    <dbReference type="NCBI Taxonomy" id="2212470"/>
    <lineage>
        <taxon>Bacteria</taxon>
        <taxon>Candidatus Eiseniibacteriota</taxon>
    </lineage>
</organism>
<evidence type="ECO:0000313" key="2">
    <source>
        <dbReference type="EMBL" id="MCA9759256.1"/>
    </source>
</evidence>
<feature type="non-terminal residue" evidence="2">
    <location>
        <position position="322"/>
    </location>
</feature>
<feature type="chain" id="PRO_5036900381" description="YncE family protein" evidence="1">
    <location>
        <begin position="29"/>
        <end position="322"/>
    </location>
</feature>
<evidence type="ECO:0000313" key="3">
    <source>
        <dbReference type="Proteomes" id="UP000739538"/>
    </source>
</evidence>
<gene>
    <name evidence="2" type="ORF">KDA27_25920</name>
</gene>
<dbReference type="SUPFAM" id="SSF63825">
    <property type="entry name" value="YWTD domain"/>
    <property type="match status" value="1"/>
</dbReference>
<reference evidence="2" key="1">
    <citation type="submission" date="2020-04" db="EMBL/GenBank/DDBJ databases">
        <authorList>
            <person name="Zhang T."/>
        </authorList>
    </citation>
    <scope>NUCLEOTIDE SEQUENCE</scope>
    <source>
        <strain evidence="2">HKST-UBA02</strain>
    </source>
</reference>
<protein>
    <recommendedName>
        <fullName evidence="4">YncE family protein</fullName>
    </recommendedName>
</protein>
<proteinExistence type="predicted"/>
<dbReference type="Proteomes" id="UP000739538">
    <property type="component" value="Unassembled WGS sequence"/>
</dbReference>
<sequence length="322" mass="33475">MLSSRRPIAVALAAAGLVAASPVPGANAACDGADHLSWAAGISPFQFIPGGNEQGCFDLAQVGPFLLAPDLYWGLFSYEVTAPGTVQLRDQIEATPRRLEAQGDFVYLVEETGVRIVEVGPMGQLIPRGNVGGIDPSDLVDIAVQGDYAYLAGWTGLRVLSIEDPDAPYLVTTLPGDCHRVTVAGDRAYVSRISGLSTVDISNPTLPVFVGAGEPMPNVYGLAVRGDYLYGVSTSTGVHVFDLSDPDDPTEVAGLSFTGSDGIALGDGHAIVGGPSTCRLIDVTNPENPVLTALSRSTGCLGGVIEDGFAYLASFEHGLQIL</sequence>
<comment type="caution">
    <text evidence="2">The sequence shown here is derived from an EMBL/GenBank/DDBJ whole genome shotgun (WGS) entry which is preliminary data.</text>
</comment>
<dbReference type="InterPro" id="IPR013211">
    <property type="entry name" value="LVIVD"/>
</dbReference>
<keyword evidence="1" id="KW-0732">Signal</keyword>
<evidence type="ECO:0000256" key="1">
    <source>
        <dbReference type="SAM" id="SignalP"/>
    </source>
</evidence>
<dbReference type="Pfam" id="PF08309">
    <property type="entry name" value="LVIVD"/>
    <property type="match status" value="3"/>
</dbReference>